<evidence type="ECO:0000313" key="2">
    <source>
        <dbReference type="EMBL" id="CAD8962518.1"/>
    </source>
</evidence>
<dbReference type="AlphaFoldDB" id="A0A7S1E137"/>
<organism evidence="2">
    <name type="scientific">Hemiselmis andersenii</name>
    <name type="common">Cryptophyte alga</name>
    <dbReference type="NCBI Taxonomy" id="464988"/>
    <lineage>
        <taxon>Eukaryota</taxon>
        <taxon>Cryptophyceae</taxon>
        <taxon>Cryptomonadales</taxon>
        <taxon>Hemiselmidaceae</taxon>
        <taxon>Hemiselmis</taxon>
    </lineage>
</organism>
<reference evidence="2" key="1">
    <citation type="submission" date="2021-01" db="EMBL/GenBank/DDBJ databases">
        <authorList>
            <person name="Corre E."/>
            <person name="Pelletier E."/>
            <person name="Niang G."/>
            <person name="Scheremetjew M."/>
            <person name="Finn R."/>
            <person name="Kale V."/>
            <person name="Holt S."/>
            <person name="Cochrane G."/>
            <person name="Meng A."/>
            <person name="Brown T."/>
            <person name="Cohen L."/>
        </authorList>
    </citation>
    <scope>NUCLEOTIDE SEQUENCE</scope>
    <source>
        <strain evidence="2">CCMP644</strain>
    </source>
</reference>
<feature type="compositionally biased region" description="Basic and acidic residues" evidence="1">
    <location>
        <begin position="32"/>
        <end position="43"/>
    </location>
</feature>
<name>A0A7S1E137_HEMAN</name>
<sequence>MQDLGPLPVPKSSQPQQRAPQPARTRALNPHNSDRGRKTVGTIEREVARNPVRLEAPTNKGMDRDFERERLARHFQFDGEVPQVAPKKKAARAAEQSHEDLLQNRFSELMGQVEEGQAFLQDMTAAGQSKKYAPIVNSDIASKVREMMEIDAKLGR</sequence>
<gene>
    <name evidence="2" type="ORF">HAND00432_LOCUS15716</name>
</gene>
<dbReference type="PANTHER" id="PTHR28348">
    <property type="entry name" value="UPF0193 PROTEIN EVG1"/>
    <property type="match status" value="1"/>
</dbReference>
<dbReference type="PANTHER" id="PTHR28348:SF1">
    <property type="entry name" value="UPF0193 PROTEIN EVG1"/>
    <property type="match status" value="1"/>
</dbReference>
<feature type="compositionally biased region" description="Low complexity" evidence="1">
    <location>
        <begin position="14"/>
        <end position="27"/>
    </location>
</feature>
<dbReference type="InterPro" id="IPR007914">
    <property type="entry name" value="UPF0193"/>
</dbReference>
<proteinExistence type="predicted"/>
<protein>
    <submittedName>
        <fullName evidence="2">Uncharacterized protein</fullName>
    </submittedName>
</protein>
<feature type="region of interest" description="Disordered" evidence="1">
    <location>
        <begin position="1"/>
        <end position="43"/>
    </location>
</feature>
<dbReference type="EMBL" id="HBFX01025786">
    <property type="protein sequence ID" value="CAD8962518.1"/>
    <property type="molecule type" value="Transcribed_RNA"/>
</dbReference>
<accession>A0A7S1E137</accession>
<dbReference type="Pfam" id="PF05250">
    <property type="entry name" value="UPF0193"/>
    <property type="match status" value="1"/>
</dbReference>
<evidence type="ECO:0000256" key="1">
    <source>
        <dbReference type="SAM" id="MobiDB-lite"/>
    </source>
</evidence>